<gene>
    <name evidence="1" type="ORF">DWZ83_09035</name>
</gene>
<comment type="caution">
    <text evidence="1">The sequence shown here is derived from an EMBL/GenBank/DDBJ whole genome shotgun (WGS) entry which is preliminary data.</text>
</comment>
<sequence>MNKNIKRFLLCAGVLALTLGGCGSKDEPKEEVKKEEKAVLVKNDLYVEPLNPTELQIRAYNELSTSVQEENYAKEAEMAAVSFALDFFTMSNKSGSEDVGGMSFIPTTMSWEFKEYAQSYYYNNYNYIVNEEGKDALPEVVDYKVNSVTEGVYTYLGEQYNGYDVTLQLTYKEGGLKAEDLKTEMVLHVIGINDFKYDRTKVYKDYTDFEGERYNTYKVLSME</sequence>
<evidence type="ECO:0000313" key="1">
    <source>
        <dbReference type="EMBL" id="RHM07593.1"/>
    </source>
</evidence>
<dbReference type="EMBL" id="QRPK01000064">
    <property type="protein sequence ID" value="RHM07593.1"/>
    <property type="molecule type" value="Genomic_DNA"/>
</dbReference>
<name>A0A415P481_9FIRM</name>
<dbReference type="OrthoDB" id="1640876at2"/>
<dbReference type="PROSITE" id="PS51257">
    <property type="entry name" value="PROKAR_LIPOPROTEIN"/>
    <property type="match status" value="1"/>
</dbReference>
<dbReference type="Proteomes" id="UP000284868">
    <property type="component" value="Unassembled WGS sequence"/>
</dbReference>
<dbReference type="RefSeq" id="WP_004798114.1">
    <property type="nucleotide sequence ID" value="NZ_CABKNA010000006.1"/>
</dbReference>
<protein>
    <submittedName>
        <fullName evidence="1">Ferrichrome ABC transporter substrate-binding protein</fullName>
    </submittedName>
</protein>
<dbReference type="GeneID" id="92792772"/>
<keyword evidence="2" id="KW-1185">Reference proteome</keyword>
<dbReference type="AlphaFoldDB" id="A0A415P481"/>
<organism evidence="1 2">
    <name type="scientific">Amedibacillus dolichus</name>
    <dbReference type="NCBI Taxonomy" id="31971"/>
    <lineage>
        <taxon>Bacteria</taxon>
        <taxon>Bacillati</taxon>
        <taxon>Bacillota</taxon>
        <taxon>Erysipelotrichia</taxon>
        <taxon>Erysipelotrichales</taxon>
        <taxon>Erysipelotrichaceae</taxon>
        <taxon>Amedibacillus</taxon>
    </lineage>
</organism>
<proteinExistence type="predicted"/>
<accession>A0A415P481</accession>
<evidence type="ECO:0000313" key="2">
    <source>
        <dbReference type="Proteomes" id="UP000284868"/>
    </source>
</evidence>
<reference evidence="1 2" key="1">
    <citation type="submission" date="2018-08" db="EMBL/GenBank/DDBJ databases">
        <title>A genome reference for cultivated species of the human gut microbiota.</title>
        <authorList>
            <person name="Zou Y."/>
            <person name="Xue W."/>
            <person name="Luo G."/>
        </authorList>
    </citation>
    <scope>NUCLEOTIDE SEQUENCE [LARGE SCALE GENOMIC DNA]</scope>
    <source>
        <strain evidence="1 2">AF35-6BH</strain>
    </source>
</reference>